<dbReference type="Proteomes" id="UP000184383">
    <property type="component" value="Unassembled WGS sequence"/>
</dbReference>
<evidence type="ECO:0000313" key="2">
    <source>
        <dbReference type="EMBL" id="OJJ31733.1"/>
    </source>
</evidence>
<reference evidence="1" key="1">
    <citation type="submission" date="2015-09" db="EMBL/GenBank/DDBJ databases">
        <title>Genomic diversity in the industrially and medically important fungal genus Aspergillus.</title>
        <authorList>
            <consortium name="DOE Joint Genome Institute"/>
            <person name="Riley R."/>
            <person name="Labutti K."/>
            <person name="Clum A."/>
            <person name="Sun H."/>
            <person name="Wiebenga A."/>
            <person name="De Vries R.P."/>
            <person name="Grigoriev I.V."/>
        </authorList>
    </citation>
    <scope>NUCLEOTIDE SEQUENCE [LARGE SCALE GENOMIC DNA]</scope>
    <source>
        <strain evidence="1">DTO 134E9</strain>
    </source>
</reference>
<dbReference type="VEuPathDB" id="FungiDB:ASPWEDRAFT_670703"/>
<protein>
    <submittedName>
        <fullName evidence="1">Uncharacterized protein</fullName>
    </submittedName>
</protein>
<accession>A0A1L9R774</accession>
<proteinExistence type="predicted"/>
<evidence type="ECO:0000313" key="3">
    <source>
        <dbReference type="Proteomes" id="UP000184383"/>
    </source>
</evidence>
<dbReference type="VEuPathDB" id="FungiDB:ASPWEDRAFT_628159"/>
<name>A0A1L9R774_ASPWE</name>
<dbReference type="EMBL" id="KV878215">
    <property type="protein sequence ID" value="OJJ31733.1"/>
    <property type="molecule type" value="Genomic_DNA"/>
</dbReference>
<organism evidence="1 3">
    <name type="scientific">Aspergillus wentii DTO 134E9</name>
    <dbReference type="NCBI Taxonomy" id="1073089"/>
    <lineage>
        <taxon>Eukaryota</taxon>
        <taxon>Fungi</taxon>
        <taxon>Dikarya</taxon>
        <taxon>Ascomycota</taxon>
        <taxon>Pezizomycotina</taxon>
        <taxon>Eurotiomycetes</taxon>
        <taxon>Eurotiomycetidae</taxon>
        <taxon>Eurotiales</taxon>
        <taxon>Aspergillaceae</taxon>
        <taxon>Aspergillus</taxon>
        <taxon>Aspergillus subgen. Cremei</taxon>
    </lineage>
</organism>
<dbReference type="RefSeq" id="XP_040685410.1">
    <property type="nucleotide sequence ID" value="XM_040838676.1"/>
</dbReference>
<dbReference type="AlphaFoldDB" id="A0A1L9R774"/>
<dbReference type="EMBL" id="KV878216">
    <property type="protein sequence ID" value="OJJ30748.1"/>
    <property type="molecule type" value="Genomic_DNA"/>
</dbReference>
<gene>
    <name evidence="2" type="ORF">ASPWEDRAFT_628159</name>
    <name evidence="1" type="ORF">ASPWEDRAFT_670703</name>
</gene>
<keyword evidence="3" id="KW-1185">Reference proteome</keyword>
<sequence length="68" mass="7487">MTGLATLCPHNADHFCCPFISQPLLDGWFGRLHSTLSQLPNLACCSHSCQCHSVLYNQFAGEFISKTS</sequence>
<reference evidence="3" key="2">
    <citation type="journal article" date="2017" name="Genome Biol.">
        <title>Comparative genomics reveals high biological diversity and specific adaptations in the industrially and medically important fungal genus Aspergillus.</title>
        <authorList>
            <person name="de Vries R.P."/>
            <person name="Riley R."/>
            <person name="Wiebenga A."/>
            <person name="Aguilar-Osorio G."/>
            <person name="Amillis S."/>
            <person name="Uchima C.A."/>
            <person name="Anderluh G."/>
            <person name="Asadollahi M."/>
            <person name="Askin M."/>
            <person name="Barry K."/>
            <person name="Battaglia E."/>
            <person name="Bayram O."/>
            <person name="Benocci T."/>
            <person name="Braus-Stromeyer S.A."/>
            <person name="Caldana C."/>
            <person name="Canovas D."/>
            <person name="Cerqueira G.C."/>
            <person name="Chen F."/>
            <person name="Chen W."/>
            <person name="Choi C."/>
            <person name="Clum A."/>
            <person name="Dos Santos R.A."/>
            <person name="Damasio A.R."/>
            <person name="Diallinas G."/>
            <person name="Emri T."/>
            <person name="Fekete E."/>
            <person name="Flipphi M."/>
            <person name="Freyberg S."/>
            <person name="Gallo A."/>
            <person name="Gournas C."/>
            <person name="Habgood R."/>
            <person name="Hainaut M."/>
            <person name="Harispe M.L."/>
            <person name="Henrissat B."/>
            <person name="Hilden K.S."/>
            <person name="Hope R."/>
            <person name="Hossain A."/>
            <person name="Karabika E."/>
            <person name="Karaffa L."/>
            <person name="Karanyi Z."/>
            <person name="Krasevec N."/>
            <person name="Kuo A."/>
            <person name="Kusch H."/>
            <person name="LaButti K."/>
            <person name="Lagendijk E.L."/>
            <person name="Lapidus A."/>
            <person name="Levasseur A."/>
            <person name="Lindquist E."/>
            <person name="Lipzen A."/>
            <person name="Logrieco A.F."/>
            <person name="MacCabe A."/>
            <person name="Maekelae M.R."/>
            <person name="Malavazi I."/>
            <person name="Melin P."/>
            <person name="Meyer V."/>
            <person name="Mielnichuk N."/>
            <person name="Miskei M."/>
            <person name="Molnar A.P."/>
            <person name="Mule G."/>
            <person name="Ngan C.Y."/>
            <person name="Orejas M."/>
            <person name="Orosz E."/>
            <person name="Ouedraogo J.P."/>
            <person name="Overkamp K.M."/>
            <person name="Park H.-S."/>
            <person name="Perrone G."/>
            <person name="Piumi F."/>
            <person name="Punt P.J."/>
            <person name="Ram A.F."/>
            <person name="Ramon A."/>
            <person name="Rauscher S."/>
            <person name="Record E."/>
            <person name="Riano-Pachon D.M."/>
            <person name="Robert V."/>
            <person name="Roehrig J."/>
            <person name="Ruller R."/>
            <person name="Salamov A."/>
            <person name="Salih N.S."/>
            <person name="Samson R.A."/>
            <person name="Sandor E."/>
            <person name="Sanguinetti M."/>
            <person name="Schuetze T."/>
            <person name="Sepcic K."/>
            <person name="Shelest E."/>
            <person name="Sherlock G."/>
            <person name="Sophianopoulou V."/>
            <person name="Squina F.M."/>
            <person name="Sun H."/>
            <person name="Susca A."/>
            <person name="Todd R.B."/>
            <person name="Tsang A."/>
            <person name="Unkles S.E."/>
            <person name="van de Wiele N."/>
            <person name="van Rossen-Uffink D."/>
            <person name="Oliveira J.V."/>
            <person name="Vesth T.C."/>
            <person name="Visser J."/>
            <person name="Yu J.-H."/>
            <person name="Zhou M."/>
            <person name="Andersen M.R."/>
            <person name="Archer D.B."/>
            <person name="Baker S.E."/>
            <person name="Benoit I."/>
            <person name="Brakhage A.A."/>
            <person name="Braus G.H."/>
            <person name="Fischer R."/>
            <person name="Frisvad J.C."/>
            <person name="Goldman G.H."/>
            <person name="Houbraken J."/>
            <person name="Oakley B."/>
            <person name="Pocsi I."/>
            <person name="Scazzocchio C."/>
            <person name="Seiboth B."/>
            <person name="vanKuyk P.A."/>
            <person name="Wortman J."/>
            <person name="Dyer P.S."/>
            <person name="Grigoriev I.V."/>
        </authorList>
    </citation>
    <scope>NUCLEOTIDE SEQUENCE [LARGE SCALE GENOMIC DNA]</scope>
    <source>
        <strain evidence="3">DTO 134E9</strain>
    </source>
</reference>
<dbReference type="GeneID" id="63754524"/>
<evidence type="ECO:0000313" key="1">
    <source>
        <dbReference type="EMBL" id="OJJ30748.1"/>
    </source>
</evidence>